<proteinExistence type="inferred from homology"/>
<evidence type="ECO:0000256" key="3">
    <source>
        <dbReference type="ARBA" id="ARBA00007931"/>
    </source>
</evidence>
<dbReference type="GO" id="GO:0004222">
    <property type="term" value="F:metalloendopeptidase activity"/>
    <property type="evidence" value="ECO:0007669"/>
    <property type="project" value="InterPro"/>
</dbReference>
<dbReference type="SUPFAM" id="SSF50156">
    <property type="entry name" value="PDZ domain-like"/>
    <property type="match status" value="2"/>
</dbReference>
<dbReference type="Gene3D" id="2.30.42.10">
    <property type="match status" value="2"/>
</dbReference>
<keyword evidence="5 11" id="KW-0812">Transmembrane</keyword>
<dbReference type="InterPro" id="IPR036034">
    <property type="entry name" value="PDZ_sf"/>
</dbReference>
<dbReference type="InterPro" id="IPR004387">
    <property type="entry name" value="Pept_M50_Zn"/>
</dbReference>
<dbReference type="RefSeq" id="WP_123211458.1">
    <property type="nucleotide sequence ID" value="NZ_RJVO01000003.1"/>
</dbReference>
<dbReference type="InterPro" id="IPR008915">
    <property type="entry name" value="Peptidase_M50"/>
</dbReference>
<evidence type="ECO:0000256" key="11">
    <source>
        <dbReference type="RuleBase" id="RU362031"/>
    </source>
</evidence>
<evidence type="ECO:0000256" key="6">
    <source>
        <dbReference type="ARBA" id="ARBA00022801"/>
    </source>
</evidence>
<comment type="similarity">
    <text evidence="3 11">Belongs to the peptidase M50B family.</text>
</comment>
<name>A0A3N0VE00_9GAMM</name>
<dbReference type="InParanoid" id="A0A3N0VE00"/>
<dbReference type="AlphaFoldDB" id="A0A3N0VE00"/>
<dbReference type="Pfam" id="PF02163">
    <property type="entry name" value="Peptidase_M50"/>
    <property type="match status" value="1"/>
</dbReference>
<evidence type="ECO:0000256" key="10">
    <source>
        <dbReference type="ARBA" id="ARBA00023136"/>
    </source>
</evidence>
<keyword evidence="6 11" id="KW-0378">Hydrolase</keyword>
<dbReference type="GO" id="GO:0016020">
    <property type="term" value="C:membrane"/>
    <property type="evidence" value="ECO:0007669"/>
    <property type="project" value="UniProtKB-SubCell"/>
</dbReference>
<evidence type="ECO:0000256" key="7">
    <source>
        <dbReference type="ARBA" id="ARBA00022833"/>
    </source>
</evidence>
<evidence type="ECO:0000256" key="4">
    <source>
        <dbReference type="ARBA" id="ARBA00022670"/>
    </source>
</evidence>
<keyword evidence="11" id="KW-0479">Metal-binding</keyword>
<dbReference type="EC" id="3.4.24.-" evidence="11"/>
<dbReference type="GO" id="GO:0006508">
    <property type="term" value="P:proteolysis"/>
    <property type="evidence" value="ECO:0007669"/>
    <property type="project" value="UniProtKB-KW"/>
</dbReference>
<evidence type="ECO:0000256" key="9">
    <source>
        <dbReference type="ARBA" id="ARBA00023049"/>
    </source>
</evidence>
<comment type="cofactor">
    <cofactor evidence="1 11">
        <name>Zn(2+)</name>
        <dbReference type="ChEBI" id="CHEBI:29105"/>
    </cofactor>
</comment>
<feature type="domain" description="PDZ" evidence="12">
    <location>
        <begin position="180"/>
        <end position="257"/>
    </location>
</feature>
<dbReference type="NCBIfam" id="TIGR00054">
    <property type="entry name" value="RIP metalloprotease RseP"/>
    <property type="match status" value="1"/>
</dbReference>
<comment type="caution">
    <text evidence="11">Lacks conserved residue(s) required for the propagation of feature annotation.</text>
</comment>
<keyword evidence="10 11" id="KW-0472">Membrane</keyword>
<reference evidence="13 14" key="1">
    <citation type="submission" date="2018-10" db="EMBL/GenBank/DDBJ databases">
        <authorList>
            <person name="Chen W.-M."/>
        </authorList>
    </citation>
    <scope>NUCLEOTIDE SEQUENCE [LARGE SCALE GENOMIC DNA]</scope>
    <source>
        <strain evidence="13 14">THS-13</strain>
    </source>
</reference>
<evidence type="ECO:0000313" key="14">
    <source>
        <dbReference type="Proteomes" id="UP000282106"/>
    </source>
</evidence>
<keyword evidence="9 11" id="KW-0482">Metalloprotease</keyword>
<comment type="caution">
    <text evidence="13">The sequence shown here is derived from an EMBL/GenBank/DDBJ whole genome shotgun (WGS) entry which is preliminary data.</text>
</comment>
<dbReference type="Proteomes" id="UP000282106">
    <property type="component" value="Unassembled WGS sequence"/>
</dbReference>
<keyword evidence="4 13" id="KW-0645">Protease</keyword>
<evidence type="ECO:0000256" key="8">
    <source>
        <dbReference type="ARBA" id="ARBA00022989"/>
    </source>
</evidence>
<comment type="subcellular location">
    <subcellularLocation>
        <location evidence="2">Membrane</location>
        <topology evidence="2">Multi-pass membrane protein</topology>
    </subcellularLocation>
</comment>
<dbReference type="FunCoup" id="A0A3N0VE00">
    <property type="interactions" value="452"/>
</dbReference>
<dbReference type="GO" id="GO:0046872">
    <property type="term" value="F:metal ion binding"/>
    <property type="evidence" value="ECO:0007669"/>
    <property type="project" value="UniProtKB-KW"/>
</dbReference>
<sequence>MNDVLSSALWFVVAIGVLVAFHEFGHFWVARRLGVKVLRFSVGFGRPLITRRGADGCEYVLAAIPLGGYVKMLDEREGEVAAHEAPQAFNRQPPWKRFLIVAAGPVANLLLAVAFFWLVLVLGQPGLKPVVQAPPAASAAARAGVQEGEVILRVNGEAVATWTQLRTLLLEKVVAQHSLQLELQRAVDQPEQRRTLALSLEGVRIDPERLFDDLGLSPFQPLIEPVISTVEPGGAAEQAGFQAGDRLLSRDGEAISDWQAWATWVRAHPGVVTEIAFQRGDQTLSKAVLLGQVEEDGKRLGRFGARINIDGARWDALRAEDRLPPLAAIPAAIDQTWRMSMLTLKMFGRMFTGEVSVKNVSGPLQIAEAAGFSASIGPAAFFSFLALVSVSLAVLNLLPVPVLDGGHLLFTAVEMVRGAPLSERVQLLGQKFGLTFLALLMGLAFYNDLSRLIG</sequence>
<gene>
    <name evidence="13" type="primary">rseP</name>
    <name evidence="13" type="ORF">ED208_08500</name>
</gene>
<evidence type="ECO:0000313" key="13">
    <source>
        <dbReference type="EMBL" id="ROH91003.1"/>
    </source>
</evidence>
<dbReference type="CDD" id="cd23081">
    <property type="entry name" value="cpPDZ_EcRseP-like"/>
    <property type="match status" value="1"/>
</dbReference>
<evidence type="ECO:0000256" key="1">
    <source>
        <dbReference type="ARBA" id="ARBA00001947"/>
    </source>
</evidence>
<dbReference type="EMBL" id="RJVO01000003">
    <property type="protein sequence ID" value="ROH91003.1"/>
    <property type="molecule type" value="Genomic_DNA"/>
</dbReference>
<dbReference type="PROSITE" id="PS50106">
    <property type="entry name" value="PDZ"/>
    <property type="match status" value="1"/>
</dbReference>
<evidence type="ECO:0000259" key="12">
    <source>
        <dbReference type="PROSITE" id="PS50106"/>
    </source>
</evidence>
<accession>A0A3N0VE00</accession>
<dbReference type="PANTHER" id="PTHR42837:SF2">
    <property type="entry name" value="MEMBRANE METALLOPROTEASE ARASP2, CHLOROPLASTIC-RELATED"/>
    <property type="match status" value="1"/>
</dbReference>
<evidence type="ECO:0000256" key="2">
    <source>
        <dbReference type="ARBA" id="ARBA00004141"/>
    </source>
</evidence>
<dbReference type="SMART" id="SM00228">
    <property type="entry name" value="PDZ"/>
    <property type="match status" value="2"/>
</dbReference>
<dbReference type="CDD" id="cd06163">
    <property type="entry name" value="S2P-M50_PDZ_RseP-like"/>
    <property type="match status" value="2"/>
</dbReference>
<dbReference type="InterPro" id="IPR001478">
    <property type="entry name" value="PDZ"/>
</dbReference>
<keyword evidence="8 11" id="KW-1133">Transmembrane helix</keyword>
<feature type="transmembrane region" description="Helical" evidence="11">
    <location>
        <begin position="98"/>
        <end position="122"/>
    </location>
</feature>
<dbReference type="Pfam" id="PF17820">
    <property type="entry name" value="PDZ_6"/>
    <property type="match status" value="1"/>
</dbReference>
<organism evidence="13 14">
    <name type="scientific">Stagnimonas aquatica</name>
    <dbReference type="NCBI Taxonomy" id="2689987"/>
    <lineage>
        <taxon>Bacteria</taxon>
        <taxon>Pseudomonadati</taxon>
        <taxon>Pseudomonadota</taxon>
        <taxon>Gammaproteobacteria</taxon>
        <taxon>Nevskiales</taxon>
        <taxon>Nevskiaceae</taxon>
        <taxon>Stagnimonas</taxon>
    </lineage>
</organism>
<keyword evidence="7 11" id="KW-0862">Zinc</keyword>
<evidence type="ECO:0000256" key="5">
    <source>
        <dbReference type="ARBA" id="ARBA00022692"/>
    </source>
</evidence>
<keyword evidence="14" id="KW-1185">Reference proteome</keyword>
<dbReference type="PANTHER" id="PTHR42837">
    <property type="entry name" value="REGULATOR OF SIGMA-E PROTEASE RSEP"/>
    <property type="match status" value="1"/>
</dbReference>
<dbReference type="InterPro" id="IPR041489">
    <property type="entry name" value="PDZ_6"/>
</dbReference>
<protein>
    <recommendedName>
        <fullName evidence="11">Zinc metalloprotease</fullName>
        <ecNumber evidence="11">3.4.24.-</ecNumber>
    </recommendedName>
</protein>